<protein>
    <recommendedName>
        <fullName evidence="2">C2H2-type domain-containing protein</fullName>
    </recommendedName>
</protein>
<organism evidence="3 4">
    <name type="scientific">Pygocentrus nattereri</name>
    <name type="common">Red-bellied piranha</name>
    <dbReference type="NCBI Taxonomy" id="42514"/>
    <lineage>
        <taxon>Eukaryota</taxon>
        <taxon>Metazoa</taxon>
        <taxon>Chordata</taxon>
        <taxon>Craniata</taxon>
        <taxon>Vertebrata</taxon>
        <taxon>Euteleostomi</taxon>
        <taxon>Actinopterygii</taxon>
        <taxon>Neopterygii</taxon>
        <taxon>Teleostei</taxon>
        <taxon>Ostariophysi</taxon>
        <taxon>Characiformes</taxon>
        <taxon>Characoidei</taxon>
        <taxon>Pygocentrus</taxon>
    </lineage>
</organism>
<feature type="region of interest" description="Disordered" evidence="1">
    <location>
        <begin position="629"/>
        <end position="806"/>
    </location>
</feature>
<dbReference type="RefSeq" id="XP_017550799.2">
    <property type="nucleotide sequence ID" value="XM_017695310.2"/>
</dbReference>
<feature type="compositionally biased region" description="Basic and acidic residues" evidence="1">
    <location>
        <begin position="629"/>
        <end position="643"/>
    </location>
</feature>
<feature type="compositionally biased region" description="Basic and acidic residues" evidence="1">
    <location>
        <begin position="712"/>
        <end position="749"/>
    </location>
</feature>
<evidence type="ECO:0000256" key="1">
    <source>
        <dbReference type="SAM" id="MobiDB-lite"/>
    </source>
</evidence>
<feature type="compositionally biased region" description="Basic and acidic residues" evidence="1">
    <location>
        <begin position="428"/>
        <end position="444"/>
    </location>
</feature>
<dbReference type="OrthoDB" id="5877502at2759"/>
<reference evidence="3" key="2">
    <citation type="submission" date="2025-08" db="UniProtKB">
        <authorList>
            <consortium name="Ensembl"/>
        </authorList>
    </citation>
    <scope>IDENTIFICATION</scope>
</reference>
<dbReference type="RefSeq" id="XP_017550788.2">
    <property type="nucleotide sequence ID" value="XM_017695299.2"/>
</dbReference>
<dbReference type="GeneID" id="108426061"/>
<evidence type="ECO:0000313" key="3">
    <source>
        <dbReference type="Ensembl" id="ENSPNAP00000021459.2"/>
    </source>
</evidence>
<name>A0A3B4DEW4_PYGNA</name>
<dbReference type="GeneTree" id="ENSGT00940000170761"/>
<reference evidence="3" key="3">
    <citation type="submission" date="2025-09" db="UniProtKB">
        <authorList>
            <consortium name="Ensembl"/>
        </authorList>
    </citation>
    <scope>IDENTIFICATION</scope>
</reference>
<feature type="compositionally biased region" description="Basic and acidic residues" evidence="1">
    <location>
        <begin position="652"/>
        <end position="667"/>
    </location>
</feature>
<proteinExistence type="predicted"/>
<accession>A0A3B4DEW4</accession>
<dbReference type="STRING" id="42514.ENSPNAP00000021459"/>
<dbReference type="PROSITE" id="PS00028">
    <property type="entry name" value="ZINC_FINGER_C2H2_1"/>
    <property type="match status" value="1"/>
</dbReference>
<feature type="compositionally biased region" description="Basic and acidic residues" evidence="1">
    <location>
        <begin position="178"/>
        <end position="205"/>
    </location>
</feature>
<evidence type="ECO:0000313" key="4">
    <source>
        <dbReference type="Proteomes" id="UP001501920"/>
    </source>
</evidence>
<evidence type="ECO:0000259" key="2">
    <source>
        <dbReference type="PROSITE" id="PS00028"/>
    </source>
</evidence>
<dbReference type="AlphaFoldDB" id="A0A3B4DEW4"/>
<keyword evidence="4" id="KW-1185">Reference proteome</keyword>
<reference evidence="3 4" key="1">
    <citation type="submission" date="2020-10" db="EMBL/GenBank/DDBJ databases">
        <title>Pygocentrus nattereri (red-bellied piranha) genome, fPygNat1, primary haplotype.</title>
        <authorList>
            <person name="Myers G."/>
            <person name="Meyer A."/>
            <person name="Karagic N."/>
            <person name="Pippel M."/>
            <person name="Winkler S."/>
            <person name="Tracey A."/>
            <person name="Wood J."/>
            <person name="Formenti G."/>
            <person name="Howe K."/>
            <person name="Fedrigo O."/>
            <person name="Jarvis E.D."/>
        </authorList>
    </citation>
    <scope>NUCLEOTIDE SEQUENCE [LARGE SCALE GENOMIC DNA]</scope>
</reference>
<sequence length="823" mass="96198">MADLLLTVYDDDQSNVFFDCTICNRRLNGETQYKVHLTTLQHLKKEEAEAAKGLIPMPLPLPEWTDIKQYLKYLNLDEPIIGLGALVQEEDAVTDDGKVQLRYRCKMCAVVMDMCTMVCHIVSRKHRQKYLQLKRPDLVTWQKNSSQKQPGLVAKAKAALVEKQEGWGCPVALSRPNEGQRQKKDYQGHGREEDTHSYTHERSYSGRDGSGPFPLAEDGYKRSYLKDDALGKPSRYHEVDLYEISSKDNAAHGRSYPENDRCEMTNYQGGRQRYYEDDNCSEGAYLKGDISVRSFLEEDSSGRHQIDRTIPARSYSGKRQDECYPEINLRRGWNSNSDMQDMHHGGLPGSKFADTEMSGSSRYLEDTDYRQDRQIQDRMYTSCEGRGRSIDELQRPRRSFQYAEEERKHVPNVENTARAGSFEVQDYTQRHRDDLEDYTQEDRPAKRKRKSRFSDATPLEIALAQKRFFETMALKNPGRAVPTKSQDFHRWVDQRGDMQEERCLDDHGFQETTTYEHGHRVFQEARTFTNDSTSLQESRRFEDNSRNVKNERYFEDRRHIQDMKGYEKASYQESSKYKDLPRDFQESRQCEYDRTNFQQSRGFENSRDYQHGRCFVDGPASFQQAKEFKDKPKGFQRGGHFEDYPSGFQQARRFDDNPRVGHVDEPRSFQNIRQSRGTDKPIGYENYEGRRAGADGRYSEGDFRHSQASLDSQREFEWDPKRRGSAERSEDLKNYYPRYDNDDRRDTRVFSESLWKSRPQRKEEKVYGVRQAQRPRYQRDGASGAEPYDPFHPSSSPPQELAPPSSLEKLAVTLLELMARKSN</sequence>
<dbReference type="InterPro" id="IPR013087">
    <property type="entry name" value="Znf_C2H2_type"/>
</dbReference>
<dbReference type="Proteomes" id="UP001501920">
    <property type="component" value="Chromosome 27"/>
</dbReference>
<feature type="domain" description="C2H2-type" evidence="2">
    <location>
        <begin position="20"/>
        <end position="42"/>
    </location>
</feature>
<feature type="region of interest" description="Disordered" evidence="1">
    <location>
        <begin position="171"/>
        <end position="215"/>
    </location>
</feature>
<dbReference type="OMA" id="HGEPRHS"/>
<dbReference type="Ensembl" id="ENSPNAT00000032771.2">
    <property type="protein sequence ID" value="ENSPNAP00000021459.2"/>
    <property type="gene ID" value="ENSPNAG00000006927.2"/>
</dbReference>
<feature type="compositionally biased region" description="Basic and acidic residues" evidence="1">
    <location>
        <begin position="687"/>
        <end position="705"/>
    </location>
</feature>
<dbReference type="RefSeq" id="XP_017550770.2">
    <property type="nucleotide sequence ID" value="XM_017695281.2"/>
</dbReference>
<feature type="region of interest" description="Disordered" evidence="1">
    <location>
        <begin position="402"/>
        <end position="453"/>
    </location>
</feature>